<feature type="domain" description="DNA primase/polymerase bifunctional N-terminal" evidence="2">
    <location>
        <begin position="21"/>
        <end position="215"/>
    </location>
</feature>
<accession>A0A7W6FXI4</accession>
<feature type="region of interest" description="Disordered" evidence="1">
    <location>
        <begin position="44"/>
        <end position="66"/>
    </location>
</feature>
<dbReference type="Gene3D" id="3.40.50.300">
    <property type="entry name" value="P-loop containing nucleotide triphosphate hydrolases"/>
    <property type="match status" value="1"/>
</dbReference>
<dbReference type="Proteomes" id="UP000531216">
    <property type="component" value="Unassembled WGS sequence"/>
</dbReference>
<dbReference type="InterPro" id="IPR015330">
    <property type="entry name" value="DNA_primase/pol_bifunc_N"/>
</dbReference>
<dbReference type="RefSeq" id="WP_175526953.1">
    <property type="nucleotide sequence ID" value="NZ_FOOA01000030.1"/>
</dbReference>
<sequence length="590" mass="64818">MRNLAQDDESGKALGDPDDPFHRLWRLGYRTVLPIVPPDAEISPKSMLARRLGTPQDSRGKTPGTRGADGFWRGLVWQNRTTVESDLDAWAASGAGVGIRTGDLGNGLTLAAIDSDARDPDHARLIFLEILRRFGLLPLRIGREPKGLFPVRVRGEFRYARVEFGERDAGGRLLDRVEILTDGRQFVAEGIHPGTRRPYRWERPLPPLDELPIVNAEDLVALLDALRGMLPAAGEIAREGGNGTAPANQNVLRGELKFVRQAVEAMANPADLGRGAYIDIAYAIKAALGPEHEAEGRAIFAEWAERWEGAGEDVLPGALAETAESDFDRCKPPFRRGATWLWEQAERLSDGAFPRWTPWFDAEAAAKEPLFPEVPVKSLALSDTSIAWTDPEAWVDKPIPAREWEVRDWIPRHEVTLLYGDGGIGKTLLMHQYAVAAAAGVPWLGQETRQARVMCFFCEDGEDELQRRHADILRALGLTHADTAGRLRIASRRNTDNLMALWDRHSGAMKRQAVWEQLRSDALAFRADVVIMDTIADIFAGEEQNRAQVTSFVKGVLGRLAAEIGGSVIALGHPSQAGKASKEGTSGSTG</sequence>
<dbReference type="SMART" id="SM00943">
    <property type="entry name" value="Prim-Pol"/>
    <property type="match status" value="1"/>
</dbReference>
<dbReference type="EMBL" id="JACIDO010000019">
    <property type="protein sequence ID" value="MBB3938162.1"/>
    <property type="molecule type" value="Genomic_DNA"/>
</dbReference>
<evidence type="ECO:0000313" key="4">
    <source>
        <dbReference type="Proteomes" id="UP000531216"/>
    </source>
</evidence>
<proteinExistence type="predicted"/>
<name>A0A7W6FXI4_9HYPH</name>
<protein>
    <recommendedName>
        <fullName evidence="2">DNA primase/polymerase bifunctional N-terminal domain-containing protein</fullName>
    </recommendedName>
</protein>
<dbReference type="Pfam" id="PF09250">
    <property type="entry name" value="Prim-Pol"/>
    <property type="match status" value="1"/>
</dbReference>
<dbReference type="AlphaFoldDB" id="A0A7W6FXI4"/>
<organism evidence="3 4">
    <name type="scientific">Aureimonas phyllosphaerae</name>
    <dbReference type="NCBI Taxonomy" id="1166078"/>
    <lineage>
        <taxon>Bacteria</taxon>
        <taxon>Pseudomonadati</taxon>
        <taxon>Pseudomonadota</taxon>
        <taxon>Alphaproteobacteria</taxon>
        <taxon>Hyphomicrobiales</taxon>
        <taxon>Aurantimonadaceae</taxon>
        <taxon>Aureimonas</taxon>
    </lineage>
</organism>
<evidence type="ECO:0000256" key="1">
    <source>
        <dbReference type="SAM" id="MobiDB-lite"/>
    </source>
</evidence>
<dbReference type="SUPFAM" id="SSF52540">
    <property type="entry name" value="P-loop containing nucleoside triphosphate hydrolases"/>
    <property type="match status" value="1"/>
</dbReference>
<reference evidence="3 4" key="1">
    <citation type="submission" date="2020-08" db="EMBL/GenBank/DDBJ databases">
        <title>Genomic Encyclopedia of Type Strains, Phase IV (KMG-IV): sequencing the most valuable type-strain genomes for metagenomic binning, comparative biology and taxonomic classification.</title>
        <authorList>
            <person name="Goeker M."/>
        </authorList>
    </citation>
    <scope>NUCLEOTIDE SEQUENCE [LARGE SCALE GENOMIC DNA]</scope>
    <source>
        <strain evidence="3 4">DSM 25024</strain>
    </source>
</reference>
<keyword evidence="4" id="KW-1185">Reference proteome</keyword>
<dbReference type="Pfam" id="PF13481">
    <property type="entry name" value="AAA_25"/>
    <property type="match status" value="1"/>
</dbReference>
<dbReference type="InterPro" id="IPR027417">
    <property type="entry name" value="P-loop_NTPase"/>
</dbReference>
<evidence type="ECO:0000259" key="2">
    <source>
        <dbReference type="SMART" id="SM00943"/>
    </source>
</evidence>
<evidence type="ECO:0000313" key="3">
    <source>
        <dbReference type="EMBL" id="MBB3938162.1"/>
    </source>
</evidence>
<comment type="caution">
    <text evidence="3">The sequence shown here is derived from an EMBL/GenBank/DDBJ whole genome shotgun (WGS) entry which is preliminary data.</text>
</comment>
<gene>
    <name evidence="3" type="ORF">GGR05_004333</name>
</gene>